<evidence type="ECO:0000256" key="2">
    <source>
        <dbReference type="SAM" id="Phobius"/>
    </source>
</evidence>
<dbReference type="Proteomes" id="UP000630594">
    <property type="component" value="Unassembled WGS sequence"/>
</dbReference>
<gene>
    <name evidence="3" type="ORF">GCM10007231_34090</name>
</gene>
<dbReference type="EMBL" id="BMCK01000006">
    <property type="protein sequence ID" value="GGD31751.1"/>
    <property type="molecule type" value="Genomic_DNA"/>
</dbReference>
<feature type="region of interest" description="Disordered" evidence="1">
    <location>
        <begin position="233"/>
        <end position="263"/>
    </location>
</feature>
<organism evidence="3 4">
    <name type="scientific">Nocardioides daphniae</name>
    <dbReference type="NCBI Taxonomy" id="402297"/>
    <lineage>
        <taxon>Bacteria</taxon>
        <taxon>Bacillati</taxon>
        <taxon>Actinomycetota</taxon>
        <taxon>Actinomycetes</taxon>
        <taxon>Propionibacteriales</taxon>
        <taxon>Nocardioidaceae</taxon>
        <taxon>Nocardioides</taxon>
    </lineage>
</organism>
<accession>A0ABQ1QL70</accession>
<dbReference type="InterPro" id="IPR050400">
    <property type="entry name" value="Bact_Cytoskel_RodZ"/>
</dbReference>
<evidence type="ECO:0000313" key="4">
    <source>
        <dbReference type="Proteomes" id="UP000630594"/>
    </source>
</evidence>
<comment type="caution">
    <text evidence="3">The sequence shown here is derived from an EMBL/GenBank/DDBJ whole genome shotgun (WGS) entry which is preliminary data.</text>
</comment>
<keyword evidence="2" id="KW-0472">Membrane</keyword>
<dbReference type="CDD" id="cd00093">
    <property type="entry name" value="HTH_XRE"/>
    <property type="match status" value="1"/>
</dbReference>
<keyword evidence="2" id="KW-0812">Transmembrane</keyword>
<dbReference type="Gene3D" id="1.10.260.40">
    <property type="entry name" value="lambda repressor-like DNA-binding domains"/>
    <property type="match status" value="1"/>
</dbReference>
<dbReference type="RefSeq" id="WP_188422512.1">
    <property type="nucleotide sequence ID" value="NZ_BMCK01000006.1"/>
</dbReference>
<dbReference type="PANTHER" id="PTHR34475:SF1">
    <property type="entry name" value="CYTOSKELETON PROTEIN RODZ"/>
    <property type="match status" value="1"/>
</dbReference>
<proteinExistence type="predicted"/>
<sequence length="620" mass="64668">MNTADNTAEQLHDDHVVQDTPGLSLAGEIVEVRRNSAVAAVVGTLASGVAIAWFGRAISSASVGDWILVALMGGLGALWLATLVDARTPLLVADDQGVRLRLGRAWVGLPWSAVERVEHRPRRGLLRDGVLNVVPHNPDRLLAEVGPAAARHARVARRMYGGPLALPLGLGTRVVGAGDDLTAGLDRLASRGAEVVVVGEAAPVEDETTSETWESQDTVGAVDAPAAAEELAPTYVDEPAESLEPVERSDDEASATTPRTRSAGLLDRARAGVTALVTRRGRDDSGSDVEPVEAVVVEGPVEDVLARDVEPSETPAPVRSIVAPSRSEAVSSVSAPASDDTQLMESAEVDFFEEDQTWGERVRPIAREGQPVAPVVVDDFVVEPAQDPVVGPELRAARTRLGLTTDQLAERTRIRPHVIEAIEVDDFVPCGGDFYARGHLRTLARVLGIDVAPLLVSYDERYANAPIDPRRVFEAELATGSHGSIRGTKGGPNWSILVAVVMALVLAWSVARLVMDAPQGTDGTPVLNGSGGPGGVGNSLADPVKVKVAAPTSGAEVVVRDAGGSIVFQGDLAIGESTEVKAAPPVRVQASDGSVTVSVAGKKRGAVGEAGEPAQGTYAD</sequence>
<dbReference type="InterPro" id="IPR010982">
    <property type="entry name" value="Lambda_DNA-bd_dom_sf"/>
</dbReference>
<dbReference type="SUPFAM" id="SSF47413">
    <property type="entry name" value="lambda repressor-like DNA-binding domains"/>
    <property type="match status" value="1"/>
</dbReference>
<keyword evidence="4" id="KW-1185">Reference proteome</keyword>
<feature type="transmembrane region" description="Helical" evidence="2">
    <location>
        <begin position="37"/>
        <end position="54"/>
    </location>
</feature>
<dbReference type="InterPro" id="IPR001387">
    <property type="entry name" value="Cro/C1-type_HTH"/>
</dbReference>
<evidence type="ECO:0008006" key="5">
    <source>
        <dbReference type="Google" id="ProtNLM"/>
    </source>
</evidence>
<dbReference type="Pfam" id="PF13413">
    <property type="entry name" value="HTH_25"/>
    <property type="match status" value="1"/>
</dbReference>
<keyword evidence="2" id="KW-1133">Transmembrane helix</keyword>
<feature type="transmembrane region" description="Helical" evidence="2">
    <location>
        <begin position="66"/>
        <end position="84"/>
    </location>
</feature>
<evidence type="ECO:0000256" key="1">
    <source>
        <dbReference type="SAM" id="MobiDB-lite"/>
    </source>
</evidence>
<reference evidence="4" key="1">
    <citation type="journal article" date="2019" name="Int. J. Syst. Evol. Microbiol.">
        <title>The Global Catalogue of Microorganisms (GCM) 10K type strain sequencing project: providing services to taxonomists for standard genome sequencing and annotation.</title>
        <authorList>
            <consortium name="The Broad Institute Genomics Platform"/>
            <consortium name="The Broad Institute Genome Sequencing Center for Infectious Disease"/>
            <person name="Wu L."/>
            <person name="Ma J."/>
        </authorList>
    </citation>
    <scope>NUCLEOTIDE SEQUENCE [LARGE SCALE GENOMIC DNA]</scope>
    <source>
        <strain evidence="4">CCM 7403</strain>
    </source>
</reference>
<name>A0ABQ1QL70_9ACTN</name>
<evidence type="ECO:0000313" key="3">
    <source>
        <dbReference type="EMBL" id="GGD31751.1"/>
    </source>
</evidence>
<dbReference type="PANTHER" id="PTHR34475">
    <property type="match status" value="1"/>
</dbReference>
<protein>
    <recommendedName>
        <fullName evidence="5">Helix-turn-helix domain-containing protein</fullName>
    </recommendedName>
</protein>